<dbReference type="AlphaFoldDB" id="A0A377D656"/>
<accession>A0A377D656</accession>
<sequence length="64" mass="7732">MQQITVSRVELYQIKTSFTRVSNGLTEIIDDTRNLFQFKRTPAWMFQHGSPDHFHRAEKYEFPR</sequence>
<evidence type="ECO:0000313" key="1">
    <source>
        <dbReference type="EMBL" id="STM15896.1"/>
    </source>
</evidence>
<gene>
    <name evidence="1" type="ORF">NCTC7922_02301</name>
</gene>
<proteinExistence type="predicted"/>
<dbReference type="EMBL" id="UGFC01000006">
    <property type="protein sequence ID" value="STM15896.1"/>
    <property type="molecule type" value="Genomic_DNA"/>
</dbReference>
<name>A0A377D656_ECOLX</name>
<organism evidence="1 2">
    <name type="scientific">Escherichia coli</name>
    <dbReference type="NCBI Taxonomy" id="562"/>
    <lineage>
        <taxon>Bacteria</taxon>
        <taxon>Pseudomonadati</taxon>
        <taxon>Pseudomonadota</taxon>
        <taxon>Gammaproteobacteria</taxon>
        <taxon>Enterobacterales</taxon>
        <taxon>Enterobacteriaceae</taxon>
        <taxon>Escherichia</taxon>
    </lineage>
</organism>
<protein>
    <submittedName>
        <fullName evidence="1">Uncharacterized protein</fullName>
    </submittedName>
</protein>
<dbReference type="Proteomes" id="UP000254174">
    <property type="component" value="Unassembled WGS sequence"/>
</dbReference>
<reference evidence="1 2" key="1">
    <citation type="submission" date="2018-06" db="EMBL/GenBank/DDBJ databases">
        <authorList>
            <consortium name="Pathogen Informatics"/>
            <person name="Doyle S."/>
        </authorList>
    </citation>
    <scope>NUCLEOTIDE SEQUENCE [LARGE SCALE GENOMIC DNA]</scope>
    <source>
        <strain evidence="1 2">NCTC7922</strain>
    </source>
</reference>
<evidence type="ECO:0000313" key="2">
    <source>
        <dbReference type="Proteomes" id="UP000254174"/>
    </source>
</evidence>